<keyword evidence="4 7" id="KW-1133">Transmembrane helix</keyword>
<comment type="subcellular location">
    <subcellularLocation>
        <location evidence="1">Cell membrane</location>
        <topology evidence="1">Multi-pass membrane protein</topology>
    </subcellularLocation>
</comment>
<dbReference type="GO" id="GO:0005886">
    <property type="term" value="C:plasma membrane"/>
    <property type="evidence" value="ECO:0007669"/>
    <property type="project" value="UniProtKB-SubCell"/>
</dbReference>
<feature type="transmembrane region" description="Helical" evidence="7">
    <location>
        <begin position="279"/>
        <end position="302"/>
    </location>
</feature>
<dbReference type="Proteomes" id="UP000613160">
    <property type="component" value="Unassembled WGS sequence"/>
</dbReference>
<evidence type="ECO:0000256" key="3">
    <source>
        <dbReference type="ARBA" id="ARBA00022692"/>
    </source>
</evidence>
<keyword evidence="5 7" id="KW-0472">Membrane</keyword>
<organism evidence="8 9">
    <name type="scientific">Aureimonas glaciei</name>
    <dbReference type="NCBI Taxonomy" id="1776957"/>
    <lineage>
        <taxon>Bacteria</taxon>
        <taxon>Pseudomonadati</taxon>
        <taxon>Pseudomonadota</taxon>
        <taxon>Alphaproteobacteria</taxon>
        <taxon>Hyphomicrobiales</taxon>
        <taxon>Aurantimonadaceae</taxon>
        <taxon>Aureimonas</taxon>
    </lineage>
</organism>
<feature type="compositionally biased region" description="Basic and acidic residues" evidence="6">
    <location>
        <begin position="38"/>
        <end position="54"/>
    </location>
</feature>
<feature type="region of interest" description="Disordered" evidence="6">
    <location>
        <begin position="38"/>
        <end position="73"/>
    </location>
</feature>
<evidence type="ECO:0000313" key="8">
    <source>
        <dbReference type="EMBL" id="GGD24700.1"/>
    </source>
</evidence>
<accession>A0A917DB15</accession>
<dbReference type="EMBL" id="BMJJ01000007">
    <property type="protein sequence ID" value="GGD24700.1"/>
    <property type="molecule type" value="Genomic_DNA"/>
</dbReference>
<dbReference type="PANTHER" id="PTHR30213">
    <property type="entry name" value="INNER MEMBRANE PROTEIN YHJD"/>
    <property type="match status" value="1"/>
</dbReference>
<dbReference type="Pfam" id="PF03631">
    <property type="entry name" value="Virul_fac_BrkB"/>
    <property type="match status" value="1"/>
</dbReference>
<keyword evidence="3 7" id="KW-0812">Transmembrane</keyword>
<feature type="transmembrane region" description="Helical" evidence="7">
    <location>
        <begin position="163"/>
        <end position="181"/>
    </location>
</feature>
<proteinExistence type="predicted"/>
<evidence type="ECO:0000256" key="5">
    <source>
        <dbReference type="ARBA" id="ARBA00023136"/>
    </source>
</evidence>
<name>A0A917DB15_9HYPH</name>
<evidence type="ECO:0000256" key="7">
    <source>
        <dbReference type="SAM" id="Phobius"/>
    </source>
</evidence>
<reference evidence="8" key="2">
    <citation type="submission" date="2020-09" db="EMBL/GenBank/DDBJ databases">
        <authorList>
            <person name="Sun Q."/>
            <person name="Zhou Y."/>
        </authorList>
    </citation>
    <scope>NUCLEOTIDE SEQUENCE</scope>
    <source>
        <strain evidence="8">CGMCC 1.15493</strain>
    </source>
</reference>
<evidence type="ECO:0000313" key="9">
    <source>
        <dbReference type="Proteomes" id="UP000613160"/>
    </source>
</evidence>
<sequence>MRQLQRRSRPFASDLALGLASGAALTLLGFMAGRSRDGAREESDEASWRGRKSDVAAPVADPGRGRTADTPSAMPAQGWKDILLRVFREFSEDRLMLVAAGVTFYVLLALFPAITALISIYGLFTDTAGLTEQIRALSGVLPGGAVDIVSEQMARVAGQGDGALGLGLLFGLGLALWSANAGMKTLFDALNIVYEEKEKRSFVRLTLISLAFTLGSLVFVLLTLGAIVVLPIALKFVGLGGLEAWLLLLRWPAMLVVAVLGLTLIYRVGPSRTGAKWRWLSWGAILAAVLWLGFSLAFSWYVTNFGNYDETYGSLGAAIGFMTWIWISTILVLIGAELNAELEHQTAVDTTVHQPRPMGTRGAEMADTLGKAHGAD</sequence>
<dbReference type="AlphaFoldDB" id="A0A917DB15"/>
<keyword evidence="2" id="KW-1003">Cell membrane</keyword>
<feature type="transmembrane region" description="Helical" evidence="7">
    <location>
        <begin position="314"/>
        <end position="336"/>
    </location>
</feature>
<dbReference type="RefSeq" id="WP_188852012.1">
    <property type="nucleotide sequence ID" value="NZ_BMJJ01000007.1"/>
</dbReference>
<comment type="caution">
    <text evidence="8">The sequence shown here is derived from an EMBL/GenBank/DDBJ whole genome shotgun (WGS) entry which is preliminary data.</text>
</comment>
<gene>
    <name evidence="8" type="ORF">GCM10011335_29580</name>
</gene>
<reference evidence="8" key="1">
    <citation type="journal article" date="2014" name="Int. J. Syst. Evol. Microbiol.">
        <title>Complete genome sequence of Corynebacterium casei LMG S-19264T (=DSM 44701T), isolated from a smear-ripened cheese.</title>
        <authorList>
            <consortium name="US DOE Joint Genome Institute (JGI-PGF)"/>
            <person name="Walter F."/>
            <person name="Albersmeier A."/>
            <person name="Kalinowski J."/>
            <person name="Ruckert C."/>
        </authorList>
    </citation>
    <scope>NUCLEOTIDE SEQUENCE</scope>
    <source>
        <strain evidence="8">CGMCC 1.15493</strain>
    </source>
</reference>
<protein>
    <submittedName>
        <fullName evidence="8">Uncharacterized protein</fullName>
    </submittedName>
</protein>
<feature type="transmembrane region" description="Helical" evidence="7">
    <location>
        <begin position="202"/>
        <end position="232"/>
    </location>
</feature>
<feature type="transmembrane region" description="Helical" evidence="7">
    <location>
        <begin position="244"/>
        <end position="267"/>
    </location>
</feature>
<dbReference type="PANTHER" id="PTHR30213:SF0">
    <property type="entry name" value="UPF0761 MEMBRANE PROTEIN YIHY"/>
    <property type="match status" value="1"/>
</dbReference>
<evidence type="ECO:0000256" key="4">
    <source>
        <dbReference type="ARBA" id="ARBA00022989"/>
    </source>
</evidence>
<dbReference type="InterPro" id="IPR017039">
    <property type="entry name" value="Virul_fac_BrkB"/>
</dbReference>
<evidence type="ECO:0000256" key="1">
    <source>
        <dbReference type="ARBA" id="ARBA00004651"/>
    </source>
</evidence>
<keyword evidence="9" id="KW-1185">Reference proteome</keyword>
<evidence type="ECO:0000256" key="2">
    <source>
        <dbReference type="ARBA" id="ARBA00022475"/>
    </source>
</evidence>
<evidence type="ECO:0000256" key="6">
    <source>
        <dbReference type="SAM" id="MobiDB-lite"/>
    </source>
</evidence>
<feature type="transmembrane region" description="Helical" evidence="7">
    <location>
        <begin position="95"/>
        <end position="124"/>
    </location>
</feature>
<dbReference type="NCBIfam" id="TIGR00765">
    <property type="entry name" value="yihY_not_rbn"/>
    <property type="match status" value="1"/>
</dbReference>